<keyword evidence="2" id="KW-1185">Reference proteome</keyword>
<reference evidence="2" key="1">
    <citation type="journal article" date="2019" name="Curr. Biol.">
        <title>Genome Sequence of Striga asiatica Provides Insight into the Evolution of Plant Parasitism.</title>
        <authorList>
            <person name="Yoshida S."/>
            <person name="Kim S."/>
            <person name="Wafula E.K."/>
            <person name="Tanskanen J."/>
            <person name="Kim Y.M."/>
            <person name="Honaas L."/>
            <person name="Yang Z."/>
            <person name="Spallek T."/>
            <person name="Conn C.E."/>
            <person name="Ichihashi Y."/>
            <person name="Cheong K."/>
            <person name="Cui S."/>
            <person name="Der J.P."/>
            <person name="Gundlach H."/>
            <person name="Jiao Y."/>
            <person name="Hori C."/>
            <person name="Ishida J.K."/>
            <person name="Kasahara H."/>
            <person name="Kiba T."/>
            <person name="Kim M.S."/>
            <person name="Koo N."/>
            <person name="Laohavisit A."/>
            <person name="Lee Y.H."/>
            <person name="Lumba S."/>
            <person name="McCourt P."/>
            <person name="Mortimer J.C."/>
            <person name="Mutuku J.M."/>
            <person name="Nomura T."/>
            <person name="Sasaki-Sekimoto Y."/>
            <person name="Seto Y."/>
            <person name="Wang Y."/>
            <person name="Wakatake T."/>
            <person name="Sakakibara H."/>
            <person name="Demura T."/>
            <person name="Yamaguchi S."/>
            <person name="Yoneyama K."/>
            <person name="Manabe R.I."/>
            <person name="Nelson D.C."/>
            <person name="Schulman A.H."/>
            <person name="Timko M.P."/>
            <person name="dePamphilis C.W."/>
            <person name="Choi D."/>
            <person name="Shirasu K."/>
        </authorList>
    </citation>
    <scope>NUCLEOTIDE SEQUENCE [LARGE SCALE GENOMIC DNA]</scope>
    <source>
        <strain evidence="2">cv. UVA1</strain>
    </source>
</reference>
<name>A0A5A7QAH0_STRAF</name>
<organism evidence="1 2">
    <name type="scientific">Striga asiatica</name>
    <name type="common">Asiatic witchweed</name>
    <name type="synonym">Buchnera asiatica</name>
    <dbReference type="NCBI Taxonomy" id="4170"/>
    <lineage>
        <taxon>Eukaryota</taxon>
        <taxon>Viridiplantae</taxon>
        <taxon>Streptophyta</taxon>
        <taxon>Embryophyta</taxon>
        <taxon>Tracheophyta</taxon>
        <taxon>Spermatophyta</taxon>
        <taxon>Magnoliopsida</taxon>
        <taxon>eudicotyledons</taxon>
        <taxon>Gunneridae</taxon>
        <taxon>Pentapetalae</taxon>
        <taxon>asterids</taxon>
        <taxon>lamiids</taxon>
        <taxon>Lamiales</taxon>
        <taxon>Orobanchaceae</taxon>
        <taxon>Buchnereae</taxon>
        <taxon>Striga</taxon>
    </lineage>
</organism>
<protein>
    <submittedName>
        <fullName evidence="1">Prolinerich spliceosome-associated family protein / zinc knuckle family protein</fullName>
    </submittedName>
</protein>
<comment type="caution">
    <text evidence="1">The sequence shown here is derived from an EMBL/GenBank/DDBJ whole genome shotgun (WGS) entry which is preliminary data.</text>
</comment>
<accession>A0A5A7QAH0</accession>
<proteinExistence type="predicted"/>
<dbReference type="Proteomes" id="UP000325081">
    <property type="component" value="Unassembled WGS sequence"/>
</dbReference>
<dbReference type="EMBL" id="BKCP01006095">
    <property type="protein sequence ID" value="GER41427.1"/>
    <property type="molecule type" value="Genomic_DNA"/>
</dbReference>
<sequence length="121" mass="14552">MDRISLSSYLMWWLWKTKNNWIFKKVKVYKQRLVEEVKLEWIEFEVLQENGFEVQKERVDAEDERFRVSERVAKGLTFTGDFEVARWSVARGVVQHSVEERISYKSEIGELESSWGGKRCR</sequence>
<gene>
    <name evidence="1" type="ORF">STAS_18148</name>
</gene>
<dbReference type="OrthoDB" id="914203at2759"/>
<dbReference type="AlphaFoldDB" id="A0A5A7QAH0"/>
<evidence type="ECO:0000313" key="2">
    <source>
        <dbReference type="Proteomes" id="UP000325081"/>
    </source>
</evidence>
<evidence type="ECO:0000313" key="1">
    <source>
        <dbReference type="EMBL" id="GER41427.1"/>
    </source>
</evidence>